<comment type="subcellular location">
    <subcellularLocation>
        <location evidence="1">Membrane</location>
        <topology evidence="1">Multi-pass membrane protein</topology>
    </subcellularLocation>
</comment>
<evidence type="ECO:0000256" key="3">
    <source>
        <dbReference type="ARBA" id="ARBA00022692"/>
    </source>
</evidence>
<dbReference type="AlphaFoldDB" id="W6QCM7"/>
<evidence type="ECO:0000256" key="6">
    <source>
        <dbReference type="SAM" id="Phobius"/>
    </source>
</evidence>
<feature type="transmembrane region" description="Helical" evidence="6">
    <location>
        <begin position="131"/>
        <end position="150"/>
    </location>
</feature>
<dbReference type="PROSITE" id="PS50850">
    <property type="entry name" value="MFS"/>
    <property type="match status" value="1"/>
</dbReference>
<evidence type="ECO:0000256" key="4">
    <source>
        <dbReference type="ARBA" id="ARBA00022989"/>
    </source>
</evidence>
<accession>W6QCM7</accession>
<dbReference type="PROSITE" id="PS00217">
    <property type="entry name" value="SUGAR_TRANSPORT_2"/>
    <property type="match status" value="1"/>
</dbReference>
<feature type="transmembrane region" description="Helical" evidence="6">
    <location>
        <begin position="406"/>
        <end position="425"/>
    </location>
</feature>
<dbReference type="InterPro" id="IPR050360">
    <property type="entry name" value="MFS_Sugar_Transporters"/>
</dbReference>
<proteinExistence type="inferred from homology"/>
<name>W6QCM7_PENRF</name>
<comment type="similarity">
    <text evidence="2">Belongs to the major facilitator superfamily. Sugar transporter (TC 2.A.1.1) family.</text>
</comment>
<evidence type="ECO:0000256" key="5">
    <source>
        <dbReference type="ARBA" id="ARBA00023136"/>
    </source>
</evidence>
<feature type="transmembrane region" description="Helical" evidence="6">
    <location>
        <begin position="350"/>
        <end position="371"/>
    </location>
</feature>
<reference evidence="8" key="1">
    <citation type="journal article" date="2014" name="Nat. Commun.">
        <title>Multiple recent horizontal transfers of a large genomic region in cheese making fungi.</title>
        <authorList>
            <person name="Cheeseman K."/>
            <person name="Ropars J."/>
            <person name="Renault P."/>
            <person name="Dupont J."/>
            <person name="Gouzy J."/>
            <person name="Branca A."/>
            <person name="Abraham A.L."/>
            <person name="Ceppi M."/>
            <person name="Conseiller E."/>
            <person name="Debuchy R."/>
            <person name="Malagnac F."/>
            <person name="Goarin A."/>
            <person name="Silar P."/>
            <person name="Lacoste S."/>
            <person name="Sallet E."/>
            <person name="Bensimon A."/>
            <person name="Giraud T."/>
            <person name="Brygoo Y."/>
        </authorList>
    </citation>
    <scope>NUCLEOTIDE SEQUENCE [LARGE SCALE GENOMIC DNA]</scope>
    <source>
        <strain evidence="8">FM164</strain>
    </source>
</reference>
<feature type="domain" description="Major facilitator superfamily (MFS) profile" evidence="7">
    <location>
        <begin position="56"/>
        <end position="501"/>
    </location>
</feature>
<feature type="transmembrane region" description="Helical" evidence="6">
    <location>
        <begin position="479"/>
        <end position="497"/>
    </location>
</feature>
<feature type="transmembrane region" description="Helical" evidence="6">
    <location>
        <begin position="100"/>
        <end position="119"/>
    </location>
</feature>
<keyword evidence="3 6" id="KW-0812">Transmembrane</keyword>
<dbReference type="Pfam" id="PF00083">
    <property type="entry name" value="Sugar_tr"/>
    <property type="match status" value="1"/>
</dbReference>
<dbReference type="GO" id="GO:0005351">
    <property type="term" value="F:carbohydrate:proton symporter activity"/>
    <property type="evidence" value="ECO:0007669"/>
    <property type="project" value="TreeGrafter"/>
</dbReference>
<protein>
    <submittedName>
        <fullName evidence="8">General substrate transporter</fullName>
    </submittedName>
</protein>
<evidence type="ECO:0000313" key="8">
    <source>
        <dbReference type="EMBL" id="CDM34230.1"/>
    </source>
</evidence>
<dbReference type="InterPro" id="IPR005829">
    <property type="entry name" value="Sugar_transporter_CS"/>
</dbReference>
<feature type="transmembrane region" description="Helical" evidence="6">
    <location>
        <begin position="197"/>
        <end position="220"/>
    </location>
</feature>
<feature type="transmembrane region" description="Helical" evidence="6">
    <location>
        <begin position="446"/>
        <end position="467"/>
    </location>
</feature>
<dbReference type="FunFam" id="1.20.1250.20:FF:000078">
    <property type="entry name" value="MFS maltose transporter, putative"/>
    <property type="match status" value="1"/>
</dbReference>
<evidence type="ECO:0000259" key="7">
    <source>
        <dbReference type="PROSITE" id="PS50850"/>
    </source>
</evidence>
<dbReference type="PANTHER" id="PTHR48022:SF41">
    <property type="entry name" value="MAJOR FACILITATOR SUPERFAMILY (MFS) PROFILE DOMAIN-CONTAINING PROTEIN"/>
    <property type="match status" value="1"/>
</dbReference>
<dbReference type="Proteomes" id="UP000030686">
    <property type="component" value="Unassembled WGS sequence"/>
</dbReference>
<dbReference type="PANTHER" id="PTHR48022">
    <property type="entry name" value="PLASTIDIC GLUCOSE TRANSPORTER 4"/>
    <property type="match status" value="1"/>
</dbReference>
<gene>
    <name evidence="8" type="ORF">PROQFM164_S03g000954</name>
</gene>
<evidence type="ECO:0000256" key="2">
    <source>
        <dbReference type="ARBA" id="ARBA00010992"/>
    </source>
</evidence>
<evidence type="ECO:0000256" key="1">
    <source>
        <dbReference type="ARBA" id="ARBA00004141"/>
    </source>
</evidence>
<dbReference type="InterPro" id="IPR020846">
    <property type="entry name" value="MFS_dom"/>
</dbReference>
<feature type="transmembrane region" description="Helical" evidence="6">
    <location>
        <begin position="316"/>
        <end position="338"/>
    </location>
</feature>
<dbReference type="STRING" id="1365484.W6QCM7"/>
<keyword evidence="9" id="KW-1185">Reference proteome</keyword>
<dbReference type="InterPro" id="IPR036259">
    <property type="entry name" value="MFS_trans_sf"/>
</dbReference>
<dbReference type="Gene3D" id="1.20.1250.20">
    <property type="entry name" value="MFS general substrate transporter like domains"/>
    <property type="match status" value="1"/>
</dbReference>
<keyword evidence="4 6" id="KW-1133">Transmembrane helix</keyword>
<dbReference type="OMA" id="PYIYNPD"/>
<keyword evidence="5 6" id="KW-0472">Membrane</keyword>
<feature type="transmembrane region" description="Helical" evidence="6">
    <location>
        <begin position="378"/>
        <end position="400"/>
    </location>
</feature>
<feature type="transmembrane region" description="Helical" evidence="6">
    <location>
        <begin position="162"/>
        <end position="185"/>
    </location>
</feature>
<dbReference type="GO" id="GO:0016020">
    <property type="term" value="C:membrane"/>
    <property type="evidence" value="ECO:0007669"/>
    <property type="project" value="UniProtKB-SubCell"/>
</dbReference>
<dbReference type="EMBL" id="HG792017">
    <property type="protein sequence ID" value="CDM34230.1"/>
    <property type="molecule type" value="Genomic_DNA"/>
</dbReference>
<dbReference type="SUPFAM" id="SSF103473">
    <property type="entry name" value="MFS general substrate transporter"/>
    <property type="match status" value="1"/>
</dbReference>
<dbReference type="OrthoDB" id="6612291at2759"/>
<evidence type="ECO:0000313" key="9">
    <source>
        <dbReference type="Proteomes" id="UP000030686"/>
    </source>
</evidence>
<organism evidence="8 9">
    <name type="scientific">Penicillium roqueforti (strain FM164)</name>
    <dbReference type="NCBI Taxonomy" id="1365484"/>
    <lineage>
        <taxon>Eukaryota</taxon>
        <taxon>Fungi</taxon>
        <taxon>Dikarya</taxon>
        <taxon>Ascomycota</taxon>
        <taxon>Pezizomycotina</taxon>
        <taxon>Eurotiomycetes</taxon>
        <taxon>Eurotiomycetidae</taxon>
        <taxon>Eurotiales</taxon>
        <taxon>Aspergillaceae</taxon>
        <taxon>Penicillium</taxon>
    </lineage>
</organism>
<feature type="transmembrane region" description="Helical" evidence="6">
    <location>
        <begin position="53"/>
        <end position="79"/>
    </location>
</feature>
<dbReference type="InterPro" id="IPR005828">
    <property type="entry name" value="MFS_sugar_transport-like"/>
</dbReference>
<sequence>MDSYLIFLAPPPVKVETISNKEFSENVCVDSIHSGRRTSHIPLWQSFKKSPNIVGYCLALSSAILLYGYDLVIVGTVAAMPQFQLVFGQELNGKYIIPSMWLSLWNVSSCIGLMFGSILGGYYQDRRGRRITLAIGSFLSTIAVAICYISDLPDGIGSRRGVFFVGKFFQGICIGILLCVTQTYMSEVLPVALRGPVIAFYPIFTLLGQLVGSIVVYTSLKHTGAQSYRICFASQWPFSAVPFVLAAFLPESPTWLLRTGRTEKALKAQKKLDNDHIDSQAVIDELQASISAEDEESATHTYADCFKGVNMRRTMVVAFANMIPQMFGLQLLANASYFMQIVGMGSSNSLIFLILGIGLGLISNVISLWALNVFGRRLLILLTLGIVMVLWFAIGIAGIFKGTVTIWYTAVSMMAIAMVSGFGSWPASHVVAAEASSLQLRAKSQGIGWFTSGVGTAVFAIILPYIYNSDQGNLRAKTGFVMAGFAAVAVVGAWLAIPEMKGRTPMEIDRMFSLRLRTRAFKSWQSDVTLRSETEDTHLPANS</sequence>